<evidence type="ECO:0000256" key="7">
    <source>
        <dbReference type="ARBA" id="ARBA00047899"/>
    </source>
</evidence>
<comment type="catalytic activity">
    <reaction evidence="7">
        <text>L-threonyl-[protein] + ATP = O-phospho-L-threonyl-[protein] + ADP + H(+)</text>
        <dbReference type="Rhea" id="RHEA:46608"/>
        <dbReference type="Rhea" id="RHEA-COMP:11060"/>
        <dbReference type="Rhea" id="RHEA-COMP:11605"/>
        <dbReference type="ChEBI" id="CHEBI:15378"/>
        <dbReference type="ChEBI" id="CHEBI:30013"/>
        <dbReference type="ChEBI" id="CHEBI:30616"/>
        <dbReference type="ChEBI" id="CHEBI:61977"/>
        <dbReference type="ChEBI" id="CHEBI:456216"/>
        <dbReference type="EC" id="2.7.11.1"/>
    </reaction>
</comment>
<feature type="compositionally biased region" description="Acidic residues" evidence="10">
    <location>
        <begin position="333"/>
        <end position="371"/>
    </location>
</feature>
<feature type="domain" description="PASTA" evidence="13">
    <location>
        <begin position="560"/>
        <end position="628"/>
    </location>
</feature>
<keyword evidence="3" id="KW-0808">Transferase</keyword>
<evidence type="ECO:0000256" key="4">
    <source>
        <dbReference type="ARBA" id="ARBA00022741"/>
    </source>
</evidence>
<dbReference type="InterPro" id="IPR011009">
    <property type="entry name" value="Kinase-like_dom_sf"/>
</dbReference>
<dbReference type="EC" id="2.7.11.1" evidence="1"/>
<feature type="binding site" evidence="9">
    <location>
        <position position="41"/>
    </location>
    <ligand>
        <name>ATP</name>
        <dbReference type="ChEBI" id="CHEBI:30616"/>
    </ligand>
</feature>
<dbReference type="RefSeq" id="WP_120471122.1">
    <property type="nucleotide sequence ID" value="NZ_RAYQ01000016.1"/>
</dbReference>
<keyword evidence="15" id="KW-1185">Reference proteome</keyword>
<accession>A0A3A9AGE6</accession>
<evidence type="ECO:0000256" key="1">
    <source>
        <dbReference type="ARBA" id="ARBA00012513"/>
    </source>
</evidence>
<gene>
    <name evidence="14" type="primary">pknB</name>
    <name evidence="14" type="ORF">D7V94_14830</name>
</gene>
<evidence type="ECO:0000256" key="3">
    <source>
        <dbReference type="ARBA" id="ARBA00022679"/>
    </source>
</evidence>
<dbReference type="AlphaFoldDB" id="A0A3A9AGE6"/>
<feature type="domain" description="PASTA" evidence="13">
    <location>
        <begin position="491"/>
        <end position="557"/>
    </location>
</feature>
<dbReference type="InterPro" id="IPR017441">
    <property type="entry name" value="Protein_kinase_ATP_BS"/>
</dbReference>
<evidence type="ECO:0000256" key="2">
    <source>
        <dbReference type="ARBA" id="ARBA00022527"/>
    </source>
</evidence>
<keyword evidence="4 9" id="KW-0547">Nucleotide-binding</keyword>
<protein>
    <recommendedName>
        <fullName evidence="1">non-specific serine/threonine protein kinase</fullName>
        <ecNumber evidence="1">2.7.11.1</ecNumber>
    </recommendedName>
</protein>
<dbReference type="PROSITE" id="PS50011">
    <property type="entry name" value="PROTEIN_KINASE_DOM"/>
    <property type="match status" value="1"/>
</dbReference>
<dbReference type="PROSITE" id="PS00107">
    <property type="entry name" value="PROTEIN_KINASE_ATP"/>
    <property type="match status" value="1"/>
</dbReference>
<dbReference type="CDD" id="cd06577">
    <property type="entry name" value="PASTA_pknB"/>
    <property type="match status" value="3"/>
</dbReference>
<dbReference type="NCBIfam" id="NF033483">
    <property type="entry name" value="PknB_PASTA_kin"/>
    <property type="match status" value="1"/>
</dbReference>
<keyword evidence="11" id="KW-1133">Transmembrane helix</keyword>
<feature type="region of interest" description="Disordered" evidence="10">
    <location>
        <begin position="330"/>
        <end position="373"/>
    </location>
</feature>
<dbReference type="Gene3D" id="3.30.10.20">
    <property type="match status" value="3"/>
</dbReference>
<evidence type="ECO:0000256" key="9">
    <source>
        <dbReference type="PROSITE-ProRule" id="PRU10141"/>
    </source>
</evidence>
<dbReference type="PANTHER" id="PTHR43289:SF34">
    <property type="entry name" value="SERINE_THREONINE-PROTEIN KINASE YBDM-RELATED"/>
    <property type="match status" value="1"/>
</dbReference>
<evidence type="ECO:0000259" key="12">
    <source>
        <dbReference type="PROSITE" id="PS50011"/>
    </source>
</evidence>
<keyword evidence="11" id="KW-0472">Membrane</keyword>
<dbReference type="PANTHER" id="PTHR43289">
    <property type="entry name" value="MITOGEN-ACTIVATED PROTEIN KINASE KINASE KINASE 20-RELATED"/>
    <property type="match status" value="1"/>
</dbReference>
<keyword evidence="11" id="KW-0812">Transmembrane</keyword>
<dbReference type="InterPro" id="IPR008271">
    <property type="entry name" value="Ser/Thr_kinase_AS"/>
</dbReference>
<dbReference type="Pfam" id="PF00069">
    <property type="entry name" value="Pkinase"/>
    <property type="match status" value="1"/>
</dbReference>
<dbReference type="InterPro" id="IPR000719">
    <property type="entry name" value="Prot_kinase_dom"/>
</dbReference>
<keyword evidence="2" id="KW-0723">Serine/threonine-protein kinase</keyword>
<dbReference type="SUPFAM" id="SSF56112">
    <property type="entry name" value="Protein kinase-like (PK-like)"/>
    <property type="match status" value="1"/>
</dbReference>
<evidence type="ECO:0000256" key="10">
    <source>
        <dbReference type="SAM" id="MobiDB-lite"/>
    </source>
</evidence>
<keyword evidence="5 14" id="KW-0418">Kinase</keyword>
<dbReference type="CDD" id="cd14014">
    <property type="entry name" value="STKc_PknB_like"/>
    <property type="match status" value="1"/>
</dbReference>
<dbReference type="Proteomes" id="UP000280696">
    <property type="component" value="Unassembled WGS sequence"/>
</dbReference>
<evidence type="ECO:0000259" key="13">
    <source>
        <dbReference type="PROSITE" id="PS51178"/>
    </source>
</evidence>
<sequence>MIKIGMIIGDRYEILEKIGTGGMSDVYKAKDHKLNRLVAVKVLKQEFSENANFVSKFRVEAQAAAGLAHPSIVNVYDVGEENGIYFIVMELVEGITLKKYIEKKARLSVKEAVSIAIQVCMGIEAAHNNHIIHRDIKPQNIIISKEGKVKVTDFGIAKAATSNTITSNVMGSVHYTSPEQARGGYSDEKSDIYSLGITMFEMLTGRVPFNGDTTVAIAIKHIQEEMPSPREYISEIPVSVEQIVFKCCQKSPDRRYQSMGELIADLKRSLMTPDEDFVKVVNPDEEGATKHFSGREMENIKKQVRHRDSLEEAMHLRTEADVKKSLKKKYVIDEEEEEDEGDEEDIDETEYEYYEEEDDEDEEEEAEEDDYDPKMERLTTVLAVIAAILVGCIVLFLVGRAVGLFDFELFGLGNEQTQEEEEEPREEVEMVEVVGQDVDDVKVALLELGLTPEIEYEESSEYKQGIVMRTSVEPGTKVLEGTNVVLTVSAGSEGVKVPDVVGMTEAEGVATLSNKGFVVNKTEGYDAYIKEGSIITQSPEAGSKAPSGTAVTIRISLGTENAKIPVPDVMGKSEEEAMAILVENGLALGVVSEVNHEDPSLSGLVCYQSYSVGTYVDAGTAVDISISIGPAQATFMFLESISAPTPEEDSHYQAGTTVTVTLMADDGTQLFSTQTASFPIQQQNITGIKCETGYILYQYVNIIEPTSITNEDGSVTTVEGSTENKEVRRPIQFIQE</sequence>
<dbReference type="FunFam" id="1.10.510.10:FF:000021">
    <property type="entry name" value="Serine/threonine protein kinase"/>
    <property type="match status" value="1"/>
</dbReference>
<evidence type="ECO:0000256" key="11">
    <source>
        <dbReference type="SAM" id="Phobius"/>
    </source>
</evidence>
<dbReference type="SMART" id="SM00220">
    <property type="entry name" value="S_TKc"/>
    <property type="match status" value="1"/>
</dbReference>
<evidence type="ECO:0000313" key="15">
    <source>
        <dbReference type="Proteomes" id="UP000280696"/>
    </source>
</evidence>
<dbReference type="SMART" id="SM00740">
    <property type="entry name" value="PASTA"/>
    <property type="match status" value="3"/>
</dbReference>
<evidence type="ECO:0000256" key="6">
    <source>
        <dbReference type="ARBA" id="ARBA00022840"/>
    </source>
</evidence>
<comment type="caution">
    <text evidence="14">The sequence shown here is derived from an EMBL/GenBank/DDBJ whole genome shotgun (WGS) entry which is preliminary data.</text>
</comment>
<feature type="transmembrane region" description="Helical" evidence="11">
    <location>
        <begin position="378"/>
        <end position="398"/>
    </location>
</feature>
<dbReference type="EMBL" id="RAYQ01000016">
    <property type="protein sequence ID" value="RKI90144.1"/>
    <property type="molecule type" value="Genomic_DNA"/>
</dbReference>
<name>A0A3A9AGE6_9FIRM</name>
<dbReference type="FunFam" id="3.30.200.20:FF:000035">
    <property type="entry name" value="Serine/threonine protein kinase Stk1"/>
    <property type="match status" value="1"/>
</dbReference>
<dbReference type="PROSITE" id="PS51178">
    <property type="entry name" value="PASTA"/>
    <property type="match status" value="3"/>
</dbReference>
<dbReference type="PROSITE" id="PS00108">
    <property type="entry name" value="PROTEIN_KINASE_ST"/>
    <property type="match status" value="1"/>
</dbReference>
<dbReference type="OrthoDB" id="9788659at2"/>
<feature type="domain" description="Protein kinase" evidence="12">
    <location>
        <begin position="12"/>
        <end position="278"/>
    </location>
</feature>
<evidence type="ECO:0000256" key="8">
    <source>
        <dbReference type="ARBA" id="ARBA00048679"/>
    </source>
</evidence>
<dbReference type="Pfam" id="PF03793">
    <property type="entry name" value="PASTA"/>
    <property type="match status" value="3"/>
</dbReference>
<dbReference type="GO" id="GO:0004674">
    <property type="term" value="F:protein serine/threonine kinase activity"/>
    <property type="evidence" value="ECO:0007669"/>
    <property type="project" value="UniProtKB-KW"/>
</dbReference>
<evidence type="ECO:0000313" key="14">
    <source>
        <dbReference type="EMBL" id="RKI90144.1"/>
    </source>
</evidence>
<evidence type="ECO:0000256" key="5">
    <source>
        <dbReference type="ARBA" id="ARBA00022777"/>
    </source>
</evidence>
<comment type="catalytic activity">
    <reaction evidence="8">
        <text>L-seryl-[protein] + ATP = O-phospho-L-seryl-[protein] + ADP + H(+)</text>
        <dbReference type="Rhea" id="RHEA:17989"/>
        <dbReference type="Rhea" id="RHEA-COMP:9863"/>
        <dbReference type="Rhea" id="RHEA-COMP:11604"/>
        <dbReference type="ChEBI" id="CHEBI:15378"/>
        <dbReference type="ChEBI" id="CHEBI:29999"/>
        <dbReference type="ChEBI" id="CHEBI:30616"/>
        <dbReference type="ChEBI" id="CHEBI:83421"/>
        <dbReference type="ChEBI" id="CHEBI:456216"/>
        <dbReference type="EC" id="2.7.11.1"/>
    </reaction>
</comment>
<dbReference type="InterPro" id="IPR005543">
    <property type="entry name" value="PASTA_dom"/>
</dbReference>
<dbReference type="Gene3D" id="1.10.510.10">
    <property type="entry name" value="Transferase(Phosphotransferase) domain 1"/>
    <property type="match status" value="1"/>
</dbReference>
<organism evidence="14 15">
    <name type="scientific">Parablautia intestinalis</name>
    <dbReference type="NCBI Taxonomy" id="2320100"/>
    <lineage>
        <taxon>Bacteria</taxon>
        <taxon>Bacillati</taxon>
        <taxon>Bacillota</taxon>
        <taxon>Clostridia</taxon>
        <taxon>Lachnospirales</taxon>
        <taxon>Lachnospiraceae</taxon>
        <taxon>Parablautia</taxon>
    </lineage>
</organism>
<dbReference type="GO" id="GO:0005524">
    <property type="term" value="F:ATP binding"/>
    <property type="evidence" value="ECO:0007669"/>
    <property type="project" value="UniProtKB-UniRule"/>
</dbReference>
<keyword evidence="6 9" id="KW-0067">ATP-binding</keyword>
<reference evidence="14 15" key="1">
    <citation type="submission" date="2018-09" db="EMBL/GenBank/DDBJ databases">
        <title>Murine metabolic-syndrome-specific gut microbial biobank.</title>
        <authorList>
            <person name="Liu C."/>
        </authorList>
    </citation>
    <scope>NUCLEOTIDE SEQUENCE [LARGE SCALE GENOMIC DNA]</scope>
    <source>
        <strain evidence="14 15">0.1xD8-82</strain>
    </source>
</reference>
<feature type="domain" description="PASTA" evidence="13">
    <location>
        <begin position="425"/>
        <end position="490"/>
    </location>
</feature>
<dbReference type="Gene3D" id="3.30.200.20">
    <property type="entry name" value="Phosphorylase Kinase, domain 1"/>
    <property type="match status" value="1"/>
</dbReference>
<proteinExistence type="predicted"/>